<dbReference type="PANTHER" id="PTHR24220:SF470">
    <property type="entry name" value="CELL DIVISION ATP-BINDING PROTEIN FTSE"/>
    <property type="match status" value="1"/>
</dbReference>
<feature type="compositionally biased region" description="Low complexity" evidence="10">
    <location>
        <begin position="319"/>
        <end position="329"/>
    </location>
</feature>
<dbReference type="InterPro" id="IPR017871">
    <property type="entry name" value="ABC_transporter-like_CS"/>
</dbReference>
<keyword evidence="13" id="KW-1185">Reference proteome</keyword>
<dbReference type="PROSITE" id="PS00211">
    <property type="entry name" value="ABC_TRANSPORTER_1"/>
    <property type="match status" value="1"/>
</dbReference>
<comment type="subcellular location">
    <subcellularLocation>
        <location evidence="9">Cell membrane</location>
        <topology evidence="9">Peripheral membrane protein</topology>
        <orientation evidence="9">Cytoplasmic side</orientation>
    </subcellularLocation>
</comment>
<gene>
    <name evidence="9" type="primary">ftsE</name>
    <name evidence="12" type="ORF">GCM10009809_05100</name>
</gene>
<evidence type="ECO:0000313" key="12">
    <source>
        <dbReference type="EMBL" id="GAA1711852.1"/>
    </source>
</evidence>
<dbReference type="InterPro" id="IPR005286">
    <property type="entry name" value="Cell_div_FtsE"/>
</dbReference>
<dbReference type="InterPro" id="IPR015854">
    <property type="entry name" value="ABC_transpr_LolD-like"/>
</dbReference>
<evidence type="ECO:0000256" key="3">
    <source>
        <dbReference type="ARBA" id="ARBA00022475"/>
    </source>
</evidence>
<evidence type="ECO:0000256" key="2">
    <source>
        <dbReference type="ARBA" id="ARBA00020019"/>
    </source>
</evidence>
<evidence type="ECO:0000256" key="6">
    <source>
        <dbReference type="ARBA" id="ARBA00022840"/>
    </source>
</evidence>
<name>A0ABN2IUN8_9MICO</name>
<keyword evidence="6 9" id="KW-0067">ATP-binding</keyword>
<organism evidence="12 13">
    <name type="scientific">Isoptericola hypogeus</name>
    <dbReference type="NCBI Taxonomy" id="300179"/>
    <lineage>
        <taxon>Bacteria</taxon>
        <taxon>Bacillati</taxon>
        <taxon>Actinomycetota</taxon>
        <taxon>Actinomycetes</taxon>
        <taxon>Micrococcales</taxon>
        <taxon>Promicromonosporaceae</taxon>
        <taxon>Isoptericola</taxon>
    </lineage>
</organism>
<feature type="compositionally biased region" description="Acidic residues" evidence="10">
    <location>
        <begin position="283"/>
        <end position="292"/>
    </location>
</feature>
<dbReference type="NCBIfam" id="TIGR02673">
    <property type="entry name" value="FtsE"/>
    <property type="match status" value="1"/>
</dbReference>
<comment type="subunit">
    <text evidence="9">Homodimer. Forms a membrane-associated complex with FtsX.</text>
</comment>
<dbReference type="SUPFAM" id="SSF52540">
    <property type="entry name" value="P-loop containing nucleoside triphosphate hydrolases"/>
    <property type="match status" value="1"/>
</dbReference>
<accession>A0ABN2IUN8</accession>
<dbReference type="Proteomes" id="UP001501138">
    <property type="component" value="Unassembled WGS sequence"/>
</dbReference>
<proteinExistence type="inferred from homology"/>
<feature type="compositionally biased region" description="Low complexity" evidence="10">
    <location>
        <begin position="293"/>
        <end position="311"/>
    </location>
</feature>
<feature type="domain" description="ABC transporter" evidence="11">
    <location>
        <begin position="2"/>
        <end position="238"/>
    </location>
</feature>
<evidence type="ECO:0000256" key="1">
    <source>
        <dbReference type="ARBA" id="ARBA00005417"/>
    </source>
</evidence>
<evidence type="ECO:0000256" key="10">
    <source>
        <dbReference type="SAM" id="MobiDB-lite"/>
    </source>
</evidence>
<evidence type="ECO:0000313" key="13">
    <source>
        <dbReference type="Proteomes" id="UP001501138"/>
    </source>
</evidence>
<dbReference type="Gene3D" id="3.40.50.300">
    <property type="entry name" value="P-loop containing nucleotide triphosphate hydrolases"/>
    <property type="match status" value="1"/>
</dbReference>
<keyword evidence="8 9" id="KW-0131">Cell cycle</keyword>
<keyword evidence="7 9" id="KW-0472">Membrane</keyword>
<feature type="compositionally biased region" description="Basic and acidic residues" evidence="10">
    <location>
        <begin position="335"/>
        <end position="347"/>
    </location>
</feature>
<reference evidence="12 13" key="1">
    <citation type="journal article" date="2019" name="Int. J. Syst. Evol. Microbiol.">
        <title>The Global Catalogue of Microorganisms (GCM) 10K type strain sequencing project: providing services to taxonomists for standard genome sequencing and annotation.</title>
        <authorList>
            <consortium name="The Broad Institute Genomics Platform"/>
            <consortium name="The Broad Institute Genome Sequencing Center for Infectious Disease"/>
            <person name="Wu L."/>
            <person name="Ma J."/>
        </authorList>
    </citation>
    <scope>NUCLEOTIDE SEQUENCE [LARGE SCALE GENOMIC DNA]</scope>
    <source>
        <strain evidence="12 13">JCM 15589</strain>
    </source>
</reference>
<sequence length="347" mass="37274">MIRFENVSKVYARGARPALDDVTVDVSRGEFVFLVGASGSGKSTFLRLVLREERPTAGRVYVAGRDLSRLSSWKVPSLRRSIGVVFQDFRLLPNKTVHENVAFALQVIGKPRHVIRTTVPEVLEMVGLDGKEKRLPHELSGGEQQRVAIARAFVNRPQILLADEPTGNLDPTTSLGIMRLLDRINRTGTTVVMATHDDEIVNEMRKRVVELSTGSVVRDEVDAVYGHRESILPAVGQTPVLDAPGRGAPAVVPGPLRVQVTPEPADVEAERAAEAAAARAAAAEDDASDDAPTDAPADAPVDVPAAVPAARVVEHRPAPDAGGPASADDVVQQVLREHERVRAGREA</sequence>
<keyword evidence="4 9" id="KW-0132">Cell division</keyword>
<evidence type="ECO:0000256" key="9">
    <source>
        <dbReference type="RuleBase" id="RU365094"/>
    </source>
</evidence>
<evidence type="ECO:0000259" key="11">
    <source>
        <dbReference type="PROSITE" id="PS50893"/>
    </source>
</evidence>
<dbReference type="InterPro" id="IPR003593">
    <property type="entry name" value="AAA+_ATPase"/>
</dbReference>
<keyword evidence="5 9" id="KW-0547">Nucleotide-binding</keyword>
<dbReference type="InterPro" id="IPR003439">
    <property type="entry name" value="ABC_transporter-like_ATP-bd"/>
</dbReference>
<dbReference type="Pfam" id="PF00005">
    <property type="entry name" value="ABC_tran"/>
    <property type="match status" value="1"/>
</dbReference>
<dbReference type="PANTHER" id="PTHR24220">
    <property type="entry name" value="IMPORT ATP-BINDING PROTEIN"/>
    <property type="match status" value="1"/>
</dbReference>
<comment type="function">
    <text evidence="9">Part of the ABC transporter FtsEX involved in cellular division.</text>
</comment>
<feature type="region of interest" description="Disordered" evidence="10">
    <location>
        <begin position="263"/>
        <end position="347"/>
    </location>
</feature>
<dbReference type="PROSITE" id="PS50893">
    <property type="entry name" value="ABC_TRANSPORTER_2"/>
    <property type="match status" value="1"/>
</dbReference>
<protein>
    <recommendedName>
        <fullName evidence="2 9">Cell division ATP-binding protein FtsE</fullName>
    </recommendedName>
</protein>
<evidence type="ECO:0000256" key="7">
    <source>
        <dbReference type="ARBA" id="ARBA00023136"/>
    </source>
</evidence>
<dbReference type="InterPro" id="IPR027417">
    <property type="entry name" value="P-loop_NTPase"/>
</dbReference>
<evidence type="ECO:0000256" key="8">
    <source>
        <dbReference type="ARBA" id="ARBA00023306"/>
    </source>
</evidence>
<keyword evidence="3 9" id="KW-1003">Cell membrane</keyword>
<dbReference type="EMBL" id="BAAAPM010000003">
    <property type="protein sequence ID" value="GAA1711852.1"/>
    <property type="molecule type" value="Genomic_DNA"/>
</dbReference>
<comment type="caution">
    <text evidence="12">The sequence shown here is derived from an EMBL/GenBank/DDBJ whole genome shotgun (WGS) entry which is preliminary data.</text>
</comment>
<evidence type="ECO:0000256" key="5">
    <source>
        <dbReference type="ARBA" id="ARBA00022741"/>
    </source>
</evidence>
<dbReference type="SMART" id="SM00382">
    <property type="entry name" value="AAA"/>
    <property type="match status" value="1"/>
</dbReference>
<comment type="similarity">
    <text evidence="1 9">Belongs to the ABC transporter superfamily.</text>
</comment>
<evidence type="ECO:0000256" key="4">
    <source>
        <dbReference type="ARBA" id="ARBA00022618"/>
    </source>
</evidence>